<keyword evidence="1" id="KW-0812">Transmembrane</keyword>
<keyword evidence="1" id="KW-0472">Membrane</keyword>
<evidence type="ECO:0000313" key="3">
    <source>
        <dbReference type="Proteomes" id="UP000295832"/>
    </source>
</evidence>
<feature type="transmembrane region" description="Helical" evidence="1">
    <location>
        <begin position="100"/>
        <end position="124"/>
    </location>
</feature>
<dbReference type="InterPro" id="IPR038750">
    <property type="entry name" value="YczE/YyaS-like"/>
</dbReference>
<dbReference type="Pfam" id="PF19700">
    <property type="entry name" value="DUF6198"/>
    <property type="match status" value="1"/>
</dbReference>
<feature type="transmembrane region" description="Helical" evidence="1">
    <location>
        <begin position="7"/>
        <end position="25"/>
    </location>
</feature>
<comment type="caution">
    <text evidence="2">The sequence shown here is derived from an EMBL/GenBank/DDBJ whole genome shotgun (WGS) entry which is preliminary data.</text>
</comment>
<feature type="transmembrane region" description="Helical" evidence="1">
    <location>
        <begin position="74"/>
        <end position="94"/>
    </location>
</feature>
<dbReference type="AlphaFoldDB" id="A0A4R8GZ90"/>
<proteinExistence type="predicted"/>
<feature type="transmembrane region" description="Helical" evidence="1">
    <location>
        <begin position="45"/>
        <end position="67"/>
    </location>
</feature>
<dbReference type="PANTHER" id="PTHR40078">
    <property type="entry name" value="INTEGRAL MEMBRANE PROTEIN-RELATED"/>
    <property type="match status" value="1"/>
</dbReference>
<feature type="transmembrane region" description="Helical" evidence="1">
    <location>
        <begin position="145"/>
        <end position="164"/>
    </location>
</feature>
<keyword evidence="3" id="KW-1185">Reference proteome</keyword>
<accession>A0A4R8GZ90</accession>
<keyword evidence="1" id="KW-1133">Transmembrane helix</keyword>
<reference evidence="2 3" key="1">
    <citation type="submission" date="2019-03" db="EMBL/GenBank/DDBJ databases">
        <title>Subsurface microbial communities from deep shales in Ohio and West Virginia, USA.</title>
        <authorList>
            <person name="Wrighton K."/>
        </authorList>
    </citation>
    <scope>NUCLEOTIDE SEQUENCE [LARGE SCALE GENOMIC DNA]</scope>
    <source>
        <strain evidence="2 3">MSL 6dP</strain>
    </source>
</reference>
<gene>
    <name evidence="2" type="ORF">C7959_1345</name>
</gene>
<sequence>MKFIKGWLRFSLGLAIVSIGIVLTIKADLGVAPWDVFHIGLTRYFNISIGQAGQITGIFVVLLSFMLAKVKPTVGTIINIILVGFMIDIMKAVIPDPNTLFIQLSCLGIGVVIWGIGMGIYISAQCGTGPRDSLMMALKNKLSCDISWIKISMELIALSIGYLLGGPVGIGTIVIALGVGPVVSNFFKLINRLSDKNFKSTISKNIYR</sequence>
<evidence type="ECO:0000313" key="2">
    <source>
        <dbReference type="EMBL" id="TDX47991.1"/>
    </source>
</evidence>
<feature type="transmembrane region" description="Helical" evidence="1">
    <location>
        <begin position="170"/>
        <end position="190"/>
    </location>
</feature>
<dbReference type="RefSeq" id="WP_134118431.1">
    <property type="nucleotide sequence ID" value="NZ_SOEG01000034.1"/>
</dbReference>
<evidence type="ECO:0008006" key="4">
    <source>
        <dbReference type="Google" id="ProtNLM"/>
    </source>
</evidence>
<name>A0A4R8GZ90_9FIRM</name>
<dbReference type="PANTHER" id="PTHR40078:SF1">
    <property type="entry name" value="INTEGRAL MEMBRANE PROTEIN"/>
    <property type="match status" value="1"/>
</dbReference>
<dbReference type="STRING" id="926561.GCA_000379025_00517"/>
<evidence type="ECO:0000256" key="1">
    <source>
        <dbReference type="SAM" id="Phobius"/>
    </source>
</evidence>
<protein>
    <recommendedName>
        <fullName evidence="4">Membrane protein YczE</fullName>
    </recommendedName>
</protein>
<dbReference type="Proteomes" id="UP000295832">
    <property type="component" value="Unassembled WGS sequence"/>
</dbReference>
<dbReference type="EMBL" id="SOEG01000034">
    <property type="protein sequence ID" value="TDX47991.1"/>
    <property type="molecule type" value="Genomic_DNA"/>
</dbReference>
<organism evidence="2 3">
    <name type="scientific">Orenia marismortui</name>
    <dbReference type="NCBI Taxonomy" id="46469"/>
    <lineage>
        <taxon>Bacteria</taxon>
        <taxon>Bacillati</taxon>
        <taxon>Bacillota</taxon>
        <taxon>Clostridia</taxon>
        <taxon>Halanaerobiales</taxon>
        <taxon>Halobacteroidaceae</taxon>
        <taxon>Orenia</taxon>
    </lineage>
</organism>